<dbReference type="EMBL" id="LVJI01000014">
    <property type="protein sequence ID" value="OAB46850.1"/>
    <property type="molecule type" value="Genomic_DNA"/>
</dbReference>
<organism evidence="8 9">
    <name type="scientific">Paenibacillus antarcticus</name>
    <dbReference type="NCBI Taxonomy" id="253703"/>
    <lineage>
        <taxon>Bacteria</taxon>
        <taxon>Bacillati</taxon>
        <taxon>Bacillota</taxon>
        <taxon>Bacilli</taxon>
        <taxon>Bacillales</taxon>
        <taxon>Paenibacillaceae</taxon>
        <taxon>Paenibacillus</taxon>
    </lineage>
</organism>
<dbReference type="GO" id="GO:0030246">
    <property type="term" value="F:carbohydrate binding"/>
    <property type="evidence" value="ECO:0007669"/>
    <property type="project" value="InterPro"/>
</dbReference>
<dbReference type="InterPro" id="IPR008979">
    <property type="entry name" value="Galactose-bd-like_sf"/>
</dbReference>
<dbReference type="Pfam" id="PF00404">
    <property type="entry name" value="Dockerin_1"/>
    <property type="match status" value="1"/>
</dbReference>
<dbReference type="InterPro" id="IPR029018">
    <property type="entry name" value="Hex-like_dom2"/>
</dbReference>
<dbReference type="RefSeq" id="WP_068648803.1">
    <property type="nucleotide sequence ID" value="NZ_CP043611.1"/>
</dbReference>
<evidence type="ECO:0000256" key="3">
    <source>
        <dbReference type="ARBA" id="ARBA00030512"/>
    </source>
</evidence>
<dbReference type="Gene3D" id="1.10.1330.10">
    <property type="entry name" value="Dockerin domain"/>
    <property type="match status" value="1"/>
</dbReference>
<proteinExistence type="inferred from homology"/>
<accession>A0A168PKE9</accession>
<dbReference type="Pfam" id="PF00754">
    <property type="entry name" value="F5_F8_type_C"/>
    <property type="match status" value="2"/>
</dbReference>
<keyword evidence="2 4" id="KW-0326">Glycosidase</keyword>
<evidence type="ECO:0000256" key="1">
    <source>
        <dbReference type="ARBA" id="ARBA00022801"/>
    </source>
</evidence>
<comment type="caution">
    <text evidence="8">The sequence shown here is derived from an EMBL/GenBank/DDBJ whole genome shotgun (WGS) entry which is preliminary data.</text>
</comment>
<dbReference type="Pfam" id="PF07555">
    <property type="entry name" value="NAGidase"/>
    <property type="match status" value="1"/>
</dbReference>
<dbReference type="InterPro" id="IPR002048">
    <property type="entry name" value="EF_hand_dom"/>
</dbReference>
<dbReference type="InterPro" id="IPR018247">
    <property type="entry name" value="EF_Hand_1_Ca_BS"/>
</dbReference>
<reference evidence="8 9" key="1">
    <citation type="submission" date="2016-03" db="EMBL/GenBank/DDBJ databases">
        <title>Draft genome sequence of Paenibacillus antarcticus CECT 5836.</title>
        <authorList>
            <person name="Shin S.-K."/>
            <person name="Yi H."/>
        </authorList>
    </citation>
    <scope>NUCLEOTIDE SEQUENCE [LARGE SCALE GENOMIC DNA]</scope>
    <source>
        <strain evidence="8 9">CECT 5836</strain>
    </source>
</reference>
<dbReference type="InterPro" id="IPR008965">
    <property type="entry name" value="CBM2/CBM3_carb-bd_dom_sf"/>
</dbReference>
<dbReference type="CDD" id="cd14254">
    <property type="entry name" value="Dockerin_II"/>
    <property type="match status" value="1"/>
</dbReference>
<dbReference type="Pfam" id="PF02838">
    <property type="entry name" value="Glyco_hydro_20b"/>
    <property type="match status" value="1"/>
</dbReference>
<dbReference type="Gene3D" id="3.20.20.80">
    <property type="entry name" value="Glycosidases"/>
    <property type="match status" value="1"/>
</dbReference>
<dbReference type="PROSITE" id="PS50022">
    <property type="entry name" value="FA58C_3"/>
    <property type="match status" value="2"/>
</dbReference>
<dbReference type="GO" id="GO:0015929">
    <property type="term" value="F:hexosaminidase activity"/>
    <property type="evidence" value="ECO:0007669"/>
    <property type="project" value="UniProtKB-ARBA"/>
</dbReference>
<evidence type="ECO:0000259" key="7">
    <source>
        <dbReference type="PROSITE" id="PS52009"/>
    </source>
</evidence>
<dbReference type="PROSITE" id="PS52009">
    <property type="entry name" value="GH84"/>
    <property type="match status" value="1"/>
</dbReference>
<dbReference type="SUPFAM" id="SSF49785">
    <property type="entry name" value="Galactose-binding domain-like"/>
    <property type="match status" value="2"/>
</dbReference>
<comment type="similarity">
    <text evidence="4">Belongs to the glycosyl hydrolase 84 family.</text>
</comment>
<feature type="domain" description="EF-hand" evidence="6">
    <location>
        <begin position="1335"/>
        <end position="1370"/>
    </location>
</feature>
<protein>
    <recommendedName>
        <fullName evidence="3">Beta-N-acetylhexosaminidase</fullName>
    </recommendedName>
</protein>
<dbReference type="InterPro" id="IPR036439">
    <property type="entry name" value="Dockerin_dom_sf"/>
</dbReference>
<dbReference type="Gene3D" id="3.30.379.10">
    <property type="entry name" value="Chitobiase/beta-hexosaminidase domain 2-like"/>
    <property type="match status" value="1"/>
</dbReference>
<dbReference type="InterPro" id="IPR000421">
    <property type="entry name" value="FA58C"/>
</dbReference>
<dbReference type="InterPro" id="IPR002105">
    <property type="entry name" value="Dockerin_1_rpt"/>
</dbReference>
<dbReference type="GO" id="GO:0000272">
    <property type="term" value="P:polysaccharide catabolic process"/>
    <property type="evidence" value="ECO:0007669"/>
    <property type="project" value="InterPro"/>
</dbReference>
<dbReference type="InterPro" id="IPR017853">
    <property type="entry name" value="GH"/>
</dbReference>
<dbReference type="Gene3D" id="2.60.40.680">
    <property type="match status" value="1"/>
</dbReference>
<dbReference type="PANTHER" id="PTHR13170">
    <property type="entry name" value="O-GLCNACASE"/>
    <property type="match status" value="1"/>
</dbReference>
<dbReference type="CDD" id="cd08547">
    <property type="entry name" value="Type_II_cohesin"/>
    <property type="match status" value="1"/>
</dbReference>
<dbReference type="SUPFAM" id="SSF140657">
    <property type="entry name" value="Hyaluronidase post-catalytic domain-like"/>
    <property type="match status" value="1"/>
</dbReference>
<dbReference type="SUPFAM" id="SSF49384">
    <property type="entry name" value="Carbohydrate-binding domain"/>
    <property type="match status" value="1"/>
</dbReference>
<keyword evidence="1 4" id="KW-0378">Hydrolase</keyword>
<feature type="domain" description="GH84" evidence="7">
    <location>
        <begin position="192"/>
        <end position="461"/>
    </location>
</feature>
<evidence type="ECO:0000313" key="9">
    <source>
        <dbReference type="Proteomes" id="UP000077355"/>
    </source>
</evidence>
<dbReference type="Proteomes" id="UP000077355">
    <property type="component" value="Unassembled WGS sequence"/>
</dbReference>
<keyword evidence="9" id="KW-1185">Reference proteome</keyword>
<dbReference type="InterPro" id="IPR051822">
    <property type="entry name" value="Glycosyl_Hydrolase_84"/>
</dbReference>
<dbReference type="PROSITE" id="PS00018">
    <property type="entry name" value="EF_HAND_1"/>
    <property type="match status" value="1"/>
</dbReference>
<evidence type="ECO:0000313" key="8">
    <source>
        <dbReference type="EMBL" id="OAB46850.1"/>
    </source>
</evidence>
<dbReference type="SUPFAM" id="SSF55545">
    <property type="entry name" value="beta-N-acetylhexosaminidase-like domain"/>
    <property type="match status" value="1"/>
</dbReference>
<dbReference type="SUPFAM" id="SSF51445">
    <property type="entry name" value="(Trans)glycosidases"/>
    <property type="match status" value="1"/>
</dbReference>
<evidence type="ECO:0000259" key="5">
    <source>
        <dbReference type="PROSITE" id="PS50022"/>
    </source>
</evidence>
<evidence type="ECO:0000259" key="6">
    <source>
        <dbReference type="PROSITE" id="PS50222"/>
    </source>
</evidence>
<dbReference type="OrthoDB" id="9760892at2"/>
<feature type="domain" description="F5/8 type C" evidence="5">
    <location>
        <begin position="926"/>
        <end position="1035"/>
    </location>
</feature>
<dbReference type="SUPFAM" id="SSF63446">
    <property type="entry name" value="Type I dockerin domain"/>
    <property type="match status" value="1"/>
</dbReference>
<dbReference type="Gene3D" id="2.60.120.260">
    <property type="entry name" value="Galactose-binding domain-like"/>
    <property type="match status" value="2"/>
</dbReference>
<dbReference type="InterPro" id="IPR011496">
    <property type="entry name" value="O-GlcNAcase_cat"/>
</dbReference>
<feature type="domain" description="F5/8 type C" evidence="5">
    <location>
        <begin position="631"/>
        <end position="757"/>
    </location>
</feature>
<dbReference type="InterPro" id="IPR015882">
    <property type="entry name" value="HEX_bac_N"/>
</dbReference>
<sequence>MGKRLISLLTVIFILVSMYTNPVSVDASSTDTQSNVATALSPYEIYPIPQGQTYGGSSFTITDEVNLVIEGAIDESTQNFLNSILSSKSIRATKSNAVVSNKTNVLLGINNSNGYVDTYTKANITYNATTFNNQDAYVLDIDNKSAQAGNIAILGADTDAAYYGLATLKMIVDQLPGKNIQTVKYEDYSDAKWRGFIEGFYGFPWSHEDRMSLMRFGGSMKMNSYIFAPKDDQYHNSAWRTLYPANELAKIKELVDVGHESKTQFVWAIHPGFNMINWNNYDAELQTLLLKLDQLYGIGVRQFGLFMDDISTAQSLTDKDKHVKLITDVANWVTSKGDVKSLVYCPPYYNQSWTGDPGKPYLQALRNVPANVEIMWTGKSVVGTVNTTDMQWVKNETGRDPYVWLNWPVNDYKDSRLMLGKGEVLKAGTHNISGVVSNPMGQSELSKIALFAVADYSWNVDDFNSDESWLNSFDYIAPEVASELNTIAYHLSDPSPSGHGLVVGESENVKVELESFMSQFTNKQPVADTGNTLITDFDEILQAIKSFKEKSNNASMVEEITPWLDSLKYVVESSKYATASAMALHNGELSSAWEELAKATNALSESKKIKIKKLNYPDVTVEAGAKRLVPFAEQLINKLDTQILKSIDSELVTMLPTSSYGSPTGLDKMVDGDISTNIYFQVVQKNGDWYGVDLGKTTKVQDVSITQGRNDADHDIFQRGMLEYSVDGQTWTAIGEERSGNKIVAKALDLEARYVRYRLTHAGIPGGKPDLWTAVREFSVNENRGKAGIYTNVAELAETGVNVTEVSVELSHINNITLKPSQYVGMKLPTIEKIAEISLDSTTTELSFESSENGVEWEKVTLGGPYRNAAYIRLINNQEGDISFDLNRLMMKMNKFSEPVITHNYGGIYQGELANVYNGKLDTKVWFNGMQDIGKYVQIDMGGIVNVENVAVVIGDGEGDYFRKGNLQLSLDGQNWETIHSFNNPNDRSLNFPEHEVPYRYKRVQVDEKQARYVRLISTENMNSWLALNEIIVNEGIARPGTDNPSLQAIPQGTLGSEAIFAIDHKLATFYTPSGESKQGQLNYKFSNETKLREVIIMQSPLGISNAGISVRDKNGWHQKGTLSQSYNTIDTSNYENVLEIKLQWDGVIKPMIHEIIPVMGEGGGEVIPPGEPTTKLSGPVSVVGGQEFEMQLELKSVTDSVYALDIALEYDSNVMSLASAVSLQEGISLINTKDTPGHVRMIVVSEGATHAITGDMKLLKLTFESKAVIQTTDGMITITKATMGDDQGVESEAATSSFRIQVTAVSAGIPGDVNHNGKVTIGDLALVAANYGKDSTSSYWEQIKHMDIDGSGTIDISDLSFVAKRIIEPAATGL</sequence>
<dbReference type="PROSITE" id="PS50222">
    <property type="entry name" value="EF_HAND_2"/>
    <property type="match status" value="1"/>
</dbReference>
<dbReference type="PANTHER" id="PTHR13170:SF16">
    <property type="entry name" value="PROTEIN O-GLCNACASE"/>
    <property type="match status" value="1"/>
</dbReference>
<name>A0A168PKE9_9BACL</name>
<feature type="active site" description="Proton donor" evidence="4">
    <location>
        <position position="309"/>
    </location>
</feature>
<dbReference type="GO" id="GO:0005509">
    <property type="term" value="F:calcium ion binding"/>
    <property type="evidence" value="ECO:0007669"/>
    <property type="project" value="InterPro"/>
</dbReference>
<dbReference type="GO" id="GO:1901135">
    <property type="term" value="P:carbohydrate derivative metabolic process"/>
    <property type="evidence" value="ECO:0007669"/>
    <property type="project" value="UniProtKB-ARBA"/>
</dbReference>
<evidence type="ECO:0000256" key="4">
    <source>
        <dbReference type="PROSITE-ProRule" id="PRU01353"/>
    </source>
</evidence>
<gene>
    <name evidence="8" type="ORF">PBAT_09300</name>
</gene>
<dbReference type="Gene3D" id="1.20.58.460">
    <property type="entry name" value="Hyaluronidase post-catalytic domain-like"/>
    <property type="match status" value="1"/>
</dbReference>
<evidence type="ECO:0000256" key="2">
    <source>
        <dbReference type="ARBA" id="ARBA00023295"/>
    </source>
</evidence>